<dbReference type="GO" id="GO:0006508">
    <property type="term" value="P:proteolysis"/>
    <property type="evidence" value="ECO:0007669"/>
    <property type="project" value="UniProtKB-KW"/>
</dbReference>
<protein>
    <submittedName>
        <fullName evidence="7">Serine carboxypeptidase</fullName>
    </submittedName>
</protein>
<accession>A0A517Y305</accession>
<keyword evidence="3 6" id="KW-0732">Signal</keyword>
<reference evidence="7 8" key="1">
    <citation type="submission" date="2019-02" db="EMBL/GenBank/DDBJ databases">
        <title>Deep-cultivation of Planctomycetes and their phenomic and genomic characterization uncovers novel biology.</title>
        <authorList>
            <person name="Wiegand S."/>
            <person name="Jogler M."/>
            <person name="Boedeker C."/>
            <person name="Pinto D."/>
            <person name="Vollmers J."/>
            <person name="Rivas-Marin E."/>
            <person name="Kohn T."/>
            <person name="Peeters S.H."/>
            <person name="Heuer A."/>
            <person name="Rast P."/>
            <person name="Oberbeckmann S."/>
            <person name="Bunk B."/>
            <person name="Jeske O."/>
            <person name="Meyerdierks A."/>
            <person name="Storesund J.E."/>
            <person name="Kallscheuer N."/>
            <person name="Luecker S."/>
            <person name="Lage O.M."/>
            <person name="Pohl T."/>
            <person name="Merkel B.J."/>
            <person name="Hornburger P."/>
            <person name="Mueller R.-W."/>
            <person name="Bruemmer F."/>
            <person name="Labrenz M."/>
            <person name="Spormann A.M."/>
            <person name="Op den Camp H."/>
            <person name="Overmann J."/>
            <person name="Amann R."/>
            <person name="Jetten M.S.M."/>
            <person name="Mascher T."/>
            <person name="Medema M.H."/>
            <person name="Devos D.P."/>
            <person name="Kaster A.-K."/>
            <person name="Ovreas L."/>
            <person name="Rohde M."/>
            <person name="Galperin M.Y."/>
            <person name="Jogler C."/>
        </authorList>
    </citation>
    <scope>NUCLEOTIDE SEQUENCE [LARGE SCALE GENOMIC DNA]</scope>
    <source>
        <strain evidence="7 8">ETA_A1</strain>
    </source>
</reference>
<evidence type="ECO:0000256" key="2">
    <source>
        <dbReference type="ARBA" id="ARBA00022670"/>
    </source>
</evidence>
<dbReference type="SUPFAM" id="SSF53474">
    <property type="entry name" value="alpha/beta-Hydrolases"/>
    <property type="match status" value="1"/>
</dbReference>
<proteinExistence type="predicted"/>
<dbReference type="OrthoDB" id="9770107at2"/>
<dbReference type="AlphaFoldDB" id="A0A517Y305"/>
<sequence precursor="true">MPPYPFRCLGGALALVALAAAPAAWADPPPPDAPAVQVARSATIGRQKVDYTVTTGRLKVADKTGKAEAGVFFVAYTRKTDTPAAARPVTYCFNGGPGASSSFVHLAAFGPRCVSMGDDGTTVPKPATLVDNYNSILDVSDLVFVDPVSTGYSRAEKAEEAKLFHGIDEDAHSVGDFIRAYADRYDRKASPAYLAGESYGTLRAAALAKYLQERGGVSLAGVLLISTVLDYATISFGPDNPLPNVLFLPAYTAAALHHRKITGDRDALLAAAEKFAHGEYAAALKKGKDLPDDEKAAVAKQVARFSGLSEAVVLKANLRVSASAFRAELLRDSQELIGRYDARVKAKLVTGGKGGFGDPSSALTSPPLAECLNTYLTGDLGIKTELKYNSLVPVRWNFGPSRGKATVVPRLREAMEADAKLRVFVACGYCDLATPYAAARYSLANLGGPAELQGRVSFGYYDGGHMMYTVRESHQRLKEDLARFITAPPLAPAPRAVN</sequence>
<dbReference type="Pfam" id="PF00450">
    <property type="entry name" value="Peptidase_S10"/>
    <property type="match status" value="1"/>
</dbReference>
<keyword evidence="8" id="KW-1185">Reference proteome</keyword>
<dbReference type="PANTHER" id="PTHR11802">
    <property type="entry name" value="SERINE PROTEASE FAMILY S10 SERINE CARBOXYPEPTIDASE"/>
    <property type="match status" value="1"/>
</dbReference>
<dbReference type="Proteomes" id="UP000319576">
    <property type="component" value="Chromosome"/>
</dbReference>
<feature type="signal peptide" evidence="6">
    <location>
        <begin position="1"/>
        <end position="26"/>
    </location>
</feature>
<keyword evidence="1 7" id="KW-0121">Carboxypeptidase</keyword>
<evidence type="ECO:0000313" key="7">
    <source>
        <dbReference type="EMBL" id="QDU24119.1"/>
    </source>
</evidence>
<evidence type="ECO:0000256" key="1">
    <source>
        <dbReference type="ARBA" id="ARBA00022645"/>
    </source>
</evidence>
<keyword evidence="4" id="KW-0378">Hydrolase</keyword>
<evidence type="ECO:0000256" key="6">
    <source>
        <dbReference type="SAM" id="SignalP"/>
    </source>
</evidence>
<evidence type="ECO:0000256" key="5">
    <source>
        <dbReference type="ARBA" id="ARBA00023180"/>
    </source>
</evidence>
<dbReference type="KEGG" id="uli:ETAA1_61320"/>
<dbReference type="RefSeq" id="WP_145244309.1">
    <property type="nucleotide sequence ID" value="NZ_CP036273.1"/>
</dbReference>
<evidence type="ECO:0000256" key="3">
    <source>
        <dbReference type="ARBA" id="ARBA00022729"/>
    </source>
</evidence>
<evidence type="ECO:0000313" key="8">
    <source>
        <dbReference type="Proteomes" id="UP000319576"/>
    </source>
</evidence>
<keyword evidence="2" id="KW-0645">Protease</keyword>
<keyword evidence="5" id="KW-0325">Glycoprotein</keyword>
<gene>
    <name evidence="7" type="ORF">ETAA1_61320</name>
</gene>
<organism evidence="7 8">
    <name type="scientific">Urbifossiella limnaea</name>
    <dbReference type="NCBI Taxonomy" id="2528023"/>
    <lineage>
        <taxon>Bacteria</taxon>
        <taxon>Pseudomonadati</taxon>
        <taxon>Planctomycetota</taxon>
        <taxon>Planctomycetia</taxon>
        <taxon>Gemmatales</taxon>
        <taxon>Gemmataceae</taxon>
        <taxon>Urbifossiella</taxon>
    </lineage>
</organism>
<name>A0A517Y305_9BACT</name>
<evidence type="ECO:0000256" key="4">
    <source>
        <dbReference type="ARBA" id="ARBA00022801"/>
    </source>
</evidence>
<dbReference type="Gene3D" id="3.40.50.1820">
    <property type="entry name" value="alpha/beta hydrolase"/>
    <property type="match status" value="1"/>
</dbReference>
<dbReference type="InterPro" id="IPR029058">
    <property type="entry name" value="AB_hydrolase_fold"/>
</dbReference>
<feature type="chain" id="PRO_5022202357" evidence="6">
    <location>
        <begin position="27"/>
        <end position="498"/>
    </location>
</feature>
<dbReference type="InterPro" id="IPR001563">
    <property type="entry name" value="Peptidase_S10"/>
</dbReference>
<dbReference type="PANTHER" id="PTHR11802:SF3">
    <property type="entry name" value="RETINOID-INDUCIBLE SERINE CARBOXYPEPTIDASE"/>
    <property type="match status" value="1"/>
</dbReference>
<dbReference type="EMBL" id="CP036273">
    <property type="protein sequence ID" value="QDU24119.1"/>
    <property type="molecule type" value="Genomic_DNA"/>
</dbReference>
<dbReference type="GO" id="GO:0004185">
    <property type="term" value="F:serine-type carboxypeptidase activity"/>
    <property type="evidence" value="ECO:0007669"/>
    <property type="project" value="InterPro"/>
</dbReference>